<keyword evidence="8" id="KW-1185">Reference proteome</keyword>
<accession>A0A3B4E9T1</accession>
<dbReference type="AlphaFoldDB" id="A0A3B4E9T1"/>
<dbReference type="CDD" id="cd00054">
    <property type="entry name" value="EGF_CA"/>
    <property type="match status" value="1"/>
</dbReference>
<dbReference type="Pfam" id="PF00530">
    <property type="entry name" value="SRCR"/>
    <property type="match status" value="1"/>
</dbReference>
<dbReference type="GO" id="GO:0005509">
    <property type="term" value="F:calcium ion binding"/>
    <property type="evidence" value="ECO:0007669"/>
    <property type="project" value="InterPro"/>
</dbReference>
<dbReference type="PROSITE" id="PS00420">
    <property type="entry name" value="SRCR_1"/>
    <property type="match status" value="1"/>
</dbReference>
<dbReference type="GO" id="GO:0032502">
    <property type="term" value="P:developmental process"/>
    <property type="evidence" value="ECO:0007669"/>
    <property type="project" value="UniProtKB-ARBA"/>
</dbReference>
<name>A0A3B4E9T1_PYGNA</name>
<dbReference type="InterPro" id="IPR001507">
    <property type="entry name" value="ZP_dom"/>
</dbReference>
<dbReference type="SMART" id="SM00241">
    <property type="entry name" value="ZP"/>
    <property type="match status" value="1"/>
</dbReference>
<evidence type="ECO:0008006" key="9">
    <source>
        <dbReference type="Google" id="ProtNLM"/>
    </source>
</evidence>
<dbReference type="GeneTree" id="ENSGT00940000156038"/>
<dbReference type="PROSITE" id="PS51034">
    <property type="entry name" value="ZP_2"/>
    <property type="match status" value="1"/>
</dbReference>
<evidence type="ECO:0000256" key="1">
    <source>
        <dbReference type="ARBA" id="ARBA00022536"/>
    </source>
</evidence>
<dbReference type="InterPro" id="IPR018097">
    <property type="entry name" value="EGF_Ca-bd_CS"/>
</dbReference>
<evidence type="ECO:0000259" key="5">
    <source>
        <dbReference type="PROSITE" id="PS50287"/>
    </source>
</evidence>
<reference evidence="7 8" key="1">
    <citation type="submission" date="2020-10" db="EMBL/GenBank/DDBJ databases">
        <title>Pygocentrus nattereri (red-bellied piranha) genome, fPygNat1, primary haplotype.</title>
        <authorList>
            <person name="Myers G."/>
            <person name="Meyer A."/>
            <person name="Karagic N."/>
            <person name="Pippel M."/>
            <person name="Winkler S."/>
            <person name="Tracey A."/>
            <person name="Wood J."/>
            <person name="Formenti G."/>
            <person name="Howe K."/>
            <person name="Fedrigo O."/>
            <person name="Jarvis E.D."/>
        </authorList>
    </citation>
    <scope>NUCLEOTIDE SEQUENCE [LARGE SCALE GENOMIC DNA]</scope>
</reference>
<dbReference type="InterPro" id="IPR036772">
    <property type="entry name" value="SRCR-like_dom_sf"/>
</dbReference>
<dbReference type="Gene3D" id="3.10.250.10">
    <property type="entry name" value="SRCR-like domain"/>
    <property type="match status" value="1"/>
</dbReference>
<dbReference type="Pfam" id="PF00100">
    <property type="entry name" value="Zona_pellucida"/>
    <property type="match status" value="1"/>
</dbReference>
<evidence type="ECO:0000259" key="6">
    <source>
        <dbReference type="PROSITE" id="PS51034"/>
    </source>
</evidence>
<reference evidence="7" key="3">
    <citation type="submission" date="2025-09" db="UniProtKB">
        <authorList>
            <consortium name="Ensembl"/>
        </authorList>
    </citation>
    <scope>IDENTIFICATION</scope>
</reference>
<feature type="domain" description="SRCR" evidence="5">
    <location>
        <begin position="261"/>
        <end position="337"/>
    </location>
</feature>
<dbReference type="InterPro" id="IPR001190">
    <property type="entry name" value="SRCR"/>
</dbReference>
<dbReference type="SMART" id="SM00202">
    <property type="entry name" value="SR"/>
    <property type="match status" value="1"/>
</dbReference>
<dbReference type="FunFam" id="3.10.250.10:FF:000001">
    <property type="entry name" value="Lysyl oxidase 4 isoform X1"/>
    <property type="match status" value="1"/>
</dbReference>
<dbReference type="PRINTS" id="PR00258">
    <property type="entry name" value="SPERACTRCPTR"/>
</dbReference>
<dbReference type="Ensembl" id="ENSPNAT00000021610.2">
    <property type="protein sequence ID" value="ENSPNAP00000032054.2"/>
    <property type="gene ID" value="ENSPNAG00000019782.2"/>
</dbReference>
<keyword evidence="1" id="KW-0245">EGF-like domain</keyword>
<evidence type="ECO:0000256" key="2">
    <source>
        <dbReference type="ARBA" id="ARBA00022729"/>
    </source>
</evidence>
<dbReference type="PROSITE" id="PS50287">
    <property type="entry name" value="SRCR_2"/>
    <property type="match status" value="1"/>
</dbReference>
<dbReference type="Proteomes" id="UP001501920">
    <property type="component" value="Chromosome 25"/>
</dbReference>
<dbReference type="InterPro" id="IPR055355">
    <property type="entry name" value="ZP-C"/>
</dbReference>
<dbReference type="PANTHER" id="PTHR14002">
    <property type="entry name" value="ENDOGLIN/TGF-BETA RECEPTOR TYPE III"/>
    <property type="match status" value="1"/>
</dbReference>
<dbReference type="SUPFAM" id="SSF56487">
    <property type="entry name" value="SRCR-like"/>
    <property type="match status" value="1"/>
</dbReference>
<evidence type="ECO:0000256" key="4">
    <source>
        <dbReference type="PROSITE-ProRule" id="PRU00196"/>
    </source>
</evidence>
<reference evidence="7" key="2">
    <citation type="submission" date="2025-08" db="UniProtKB">
        <authorList>
            <consortium name="Ensembl"/>
        </authorList>
    </citation>
    <scope>IDENTIFICATION</scope>
</reference>
<dbReference type="InterPro" id="IPR057774">
    <property type="entry name" value="D8C_UMOD/GP2/OIT3-like"/>
</dbReference>
<keyword evidence="3" id="KW-1015">Disulfide bond</keyword>
<dbReference type="Gene3D" id="2.10.25.10">
    <property type="entry name" value="Laminin"/>
    <property type="match status" value="1"/>
</dbReference>
<dbReference type="GO" id="GO:0016020">
    <property type="term" value="C:membrane"/>
    <property type="evidence" value="ECO:0007669"/>
    <property type="project" value="InterPro"/>
</dbReference>
<protein>
    <recommendedName>
        <fullName evidence="9">ZP domain-containing protein</fullName>
    </recommendedName>
</protein>
<dbReference type="Gene3D" id="2.60.40.4100">
    <property type="entry name" value="Zona pellucida, ZP-C domain"/>
    <property type="match status" value="1"/>
</dbReference>
<dbReference type="OMA" id="KIGWYRF"/>
<comment type="caution">
    <text evidence="4">Lacks conserved residue(s) required for the propagation of feature annotation.</text>
</comment>
<feature type="domain" description="ZP" evidence="6">
    <location>
        <begin position="236"/>
        <end position="527"/>
    </location>
</feature>
<dbReference type="STRING" id="42514.ENSPNAP00000032054"/>
<organism evidence="7 8">
    <name type="scientific">Pygocentrus nattereri</name>
    <name type="common">Red-bellied piranha</name>
    <dbReference type="NCBI Taxonomy" id="42514"/>
    <lineage>
        <taxon>Eukaryota</taxon>
        <taxon>Metazoa</taxon>
        <taxon>Chordata</taxon>
        <taxon>Craniata</taxon>
        <taxon>Vertebrata</taxon>
        <taxon>Euteleostomi</taxon>
        <taxon>Actinopterygii</taxon>
        <taxon>Neopterygii</taxon>
        <taxon>Teleostei</taxon>
        <taxon>Ostariophysi</taxon>
        <taxon>Characiformes</taxon>
        <taxon>Characoidei</taxon>
        <taxon>Pygocentrus</taxon>
    </lineage>
</organism>
<proteinExistence type="predicted"/>
<evidence type="ECO:0000256" key="3">
    <source>
        <dbReference type="ARBA" id="ARBA00023157"/>
    </source>
</evidence>
<dbReference type="PANTHER" id="PTHR14002:SF20">
    <property type="entry name" value="ZONA PELLUCIDA-LIKE DOMAIN-CONTAINING PROTEIN 1"/>
    <property type="match status" value="1"/>
</dbReference>
<sequence length="556" mass="61016">MLIYFRAVVQPKIPNLLEHFIKTELQKHSSNCSCIKGFSGDGMSCYNTTTCSTARASCCPAGYRWSPEQGCVDIDECSAPQSPCVAPLMCVNMPGSFTCLLPQVNANPASNPRLVQFSCGQAVCNLGQDCITINGVPRCADPCQRYTILDDAWRSTDFKTNGTLHCDTDGWYRMYLGGVSVQMPERCIQPRMCGTDSPLWLKTPHPVNSEGVVQGAVCGSWVEGCCNFEFPINVKACPGNYYVYKFVKPPLCFLAYAADPVRLSGGSNRCEGRVELYHNGRWGTVCDDDWNMNAATVVCRQLGCGKALAAPVNGRFGPGSGPIWMDNTQCQGTEAYLINSTHAVYSNTLFLYLANSSVFSLPTGFPFSCVYPLDSRISMDIAVRPYLSYMGLVGVGPGARASMSLYRNANFTTMYPPGPVVLPVGAPLYVGVNVEEVEASRFAVIVEECSITDTPDPNNSGRYLLIQNRCPSDPRDVLVTENGISLQARFTALLFLYEGNYNDMFLHCRLSLCDRTTESCSTVRSPCPLPRGGWMKLISRDISSTRLRLLTNTRSQ</sequence>
<keyword evidence="2" id="KW-0732">Signal</keyword>
<dbReference type="InterPro" id="IPR042235">
    <property type="entry name" value="ZP-C_dom"/>
</dbReference>
<dbReference type="Pfam" id="PF23283">
    <property type="entry name" value="D8C_UMOD"/>
    <property type="match status" value="1"/>
</dbReference>
<dbReference type="PROSITE" id="PS01187">
    <property type="entry name" value="EGF_CA"/>
    <property type="match status" value="1"/>
</dbReference>
<evidence type="ECO:0000313" key="7">
    <source>
        <dbReference type="Ensembl" id="ENSPNAP00000032054.2"/>
    </source>
</evidence>
<evidence type="ECO:0000313" key="8">
    <source>
        <dbReference type="Proteomes" id="UP001501920"/>
    </source>
</evidence>